<dbReference type="GeneID" id="39983059"/>
<protein>
    <submittedName>
        <fullName evidence="2">Uncharacterized protein</fullName>
    </submittedName>
</protein>
<feature type="compositionally biased region" description="Basic and acidic residues" evidence="1">
    <location>
        <begin position="47"/>
        <end position="63"/>
    </location>
</feature>
<proteinExistence type="predicted"/>
<sequence length="464" mass="52743">MGSCCCRESSVENSSLSGISEKDGDSNKCPLIYGPSHVEGEEEEDDQQKQKQQNEKQGDEQHQKQQSLSSSSGDPHHSTLEQQKPTIAKIATPPLPSALSPIHSMRIKVYTSNVAPPFSASFDRDLSDTIVCSSTTIENSSADPAMFHRRVETAASSTWPEVSMPTVSVRYDHHRTVSGTTDSEVDYSPVERSTSTLYERRLSFNQRERERALMREVSSVESEKRYAIVEFFNKAWRTIALRHYRGIWALTRRQMVVSYLGERYGLLMCSLEMQESIHRRLIECEWQTLLLSKMQKLRFDRQRHNYYELAATTPSVDTYTSTNTSIGMPAAAASPAASPIDEELPGAASVPLGRCVSAPSVYWRKSHHQHSRNHEQQHHQQRHLTLLHPLPLSPAVSPSHSPSPPRRRLYKSYGGSSKRLLPTSVQEIIYKESSERLGLEREEKHERQEYQLGYEEVMSYYSVV</sequence>
<organism evidence="2 3">
    <name type="scientific">Trypanosoma theileri</name>
    <dbReference type="NCBI Taxonomy" id="67003"/>
    <lineage>
        <taxon>Eukaryota</taxon>
        <taxon>Discoba</taxon>
        <taxon>Euglenozoa</taxon>
        <taxon>Kinetoplastea</taxon>
        <taxon>Metakinetoplastina</taxon>
        <taxon>Trypanosomatida</taxon>
        <taxon>Trypanosomatidae</taxon>
        <taxon>Trypanosoma</taxon>
    </lineage>
</organism>
<evidence type="ECO:0000313" key="3">
    <source>
        <dbReference type="Proteomes" id="UP000192257"/>
    </source>
</evidence>
<dbReference type="Proteomes" id="UP000192257">
    <property type="component" value="Unassembled WGS sequence"/>
</dbReference>
<evidence type="ECO:0000256" key="1">
    <source>
        <dbReference type="SAM" id="MobiDB-lite"/>
    </source>
</evidence>
<gene>
    <name evidence="2" type="ORF">TM35_000062420</name>
</gene>
<reference evidence="2 3" key="1">
    <citation type="submission" date="2017-03" db="EMBL/GenBank/DDBJ databases">
        <title>An alternative strategy for trypanosome survival in the mammalian bloodstream revealed through genome and transcriptome analysis of the ubiquitous bovine parasite Trypanosoma (Megatrypanum) theileri.</title>
        <authorList>
            <person name="Kelly S."/>
            <person name="Ivens A."/>
            <person name="Mott A."/>
            <person name="O'Neill E."/>
            <person name="Emms D."/>
            <person name="Macleod O."/>
            <person name="Voorheis P."/>
            <person name="Matthews J."/>
            <person name="Matthews K."/>
            <person name="Carrington M."/>
        </authorList>
    </citation>
    <scope>NUCLEOTIDE SEQUENCE [LARGE SCALE GENOMIC DNA]</scope>
    <source>
        <strain evidence="2">Edinburgh</strain>
    </source>
</reference>
<accession>A0A1X0P2S8</accession>
<feature type="compositionally biased region" description="Low complexity" evidence="1">
    <location>
        <begin position="390"/>
        <end position="400"/>
    </location>
</feature>
<feature type="region of interest" description="Disordered" evidence="1">
    <location>
        <begin position="390"/>
        <end position="416"/>
    </location>
</feature>
<feature type="compositionally biased region" description="Low complexity" evidence="1">
    <location>
        <begin position="64"/>
        <end position="73"/>
    </location>
</feature>
<dbReference type="RefSeq" id="XP_028885303.1">
    <property type="nucleotide sequence ID" value="XM_029023279.1"/>
</dbReference>
<comment type="caution">
    <text evidence="2">The sequence shown here is derived from an EMBL/GenBank/DDBJ whole genome shotgun (WGS) entry which is preliminary data.</text>
</comment>
<dbReference type="AlphaFoldDB" id="A0A1X0P2S8"/>
<dbReference type="EMBL" id="NBCO01000006">
    <property type="protein sequence ID" value="ORC91237.1"/>
    <property type="molecule type" value="Genomic_DNA"/>
</dbReference>
<evidence type="ECO:0000313" key="2">
    <source>
        <dbReference type="EMBL" id="ORC91237.1"/>
    </source>
</evidence>
<dbReference type="OrthoDB" id="248378at2759"/>
<dbReference type="VEuPathDB" id="TriTrypDB:TM35_000062420"/>
<keyword evidence="3" id="KW-1185">Reference proteome</keyword>
<feature type="region of interest" description="Disordered" evidence="1">
    <location>
        <begin position="1"/>
        <end position="81"/>
    </location>
</feature>
<name>A0A1X0P2S8_9TRYP</name>